<feature type="transmembrane region" description="Helical" evidence="2">
    <location>
        <begin position="42"/>
        <end position="61"/>
    </location>
</feature>
<keyword evidence="2" id="KW-0472">Membrane</keyword>
<name>A0A3T1CKA3_9SPHN</name>
<proteinExistence type="predicted"/>
<evidence type="ECO:0000313" key="3">
    <source>
        <dbReference type="EMBL" id="BBI21288.1"/>
    </source>
</evidence>
<gene>
    <name evidence="3" type="ORF">EKJ_21350</name>
</gene>
<protein>
    <recommendedName>
        <fullName evidence="5">Peptide ABC transporter permease</fullName>
    </recommendedName>
</protein>
<evidence type="ECO:0000256" key="2">
    <source>
        <dbReference type="SAM" id="Phobius"/>
    </source>
</evidence>
<accession>A0A3T1CKA3</accession>
<reference evidence="3 4" key="1">
    <citation type="submission" date="2019-01" db="EMBL/GenBank/DDBJ databases">
        <title>Complete genome sequence of Erythrobacter flavus KJ5.</title>
        <authorList>
            <person name="Kanesaki Y."/>
            <person name="Brotosudarmo T."/>
            <person name="Moriuchi R."/>
            <person name="Awai K."/>
        </authorList>
    </citation>
    <scope>NUCLEOTIDE SEQUENCE [LARGE SCALE GENOMIC DNA]</scope>
    <source>
        <strain evidence="3 4">KJ5</strain>
    </source>
</reference>
<keyword evidence="2" id="KW-0812">Transmembrane</keyword>
<evidence type="ECO:0000313" key="4">
    <source>
        <dbReference type="Proteomes" id="UP000290057"/>
    </source>
</evidence>
<dbReference type="EMBL" id="AP019389">
    <property type="protein sequence ID" value="BBI21288.1"/>
    <property type="molecule type" value="Genomic_DNA"/>
</dbReference>
<feature type="region of interest" description="Disordered" evidence="1">
    <location>
        <begin position="1"/>
        <end position="31"/>
    </location>
</feature>
<dbReference type="RefSeq" id="WP_130586825.1">
    <property type="nucleotide sequence ID" value="NZ_AP019389.1"/>
</dbReference>
<dbReference type="Proteomes" id="UP000290057">
    <property type="component" value="Chromosome"/>
</dbReference>
<keyword evidence="4" id="KW-1185">Reference proteome</keyword>
<feature type="compositionally biased region" description="Basic and acidic residues" evidence="1">
    <location>
        <begin position="21"/>
        <end position="30"/>
    </location>
</feature>
<evidence type="ECO:0000256" key="1">
    <source>
        <dbReference type="SAM" id="MobiDB-lite"/>
    </source>
</evidence>
<organism evidence="3 4">
    <name type="scientific">Qipengyuania flava</name>
    <dbReference type="NCBI Taxonomy" id="192812"/>
    <lineage>
        <taxon>Bacteria</taxon>
        <taxon>Pseudomonadati</taxon>
        <taxon>Pseudomonadota</taxon>
        <taxon>Alphaproteobacteria</taxon>
        <taxon>Sphingomonadales</taxon>
        <taxon>Erythrobacteraceae</taxon>
        <taxon>Qipengyuania</taxon>
    </lineage>
</organism>
<sequence length="62" mass="6676">MPDTESTPAPAPEPSPAPSPARHDARDARGGEIVLKRRRSRVVFIAGLAGFVLVMLIAALWR</sequence>
<feature type="compositionally biased region" description="Pro residues" evidence="1">
    <location>
        <begin position="9"/>
        <end position="19"/>
    </location>
</feature>
<keyword evidence="2" id="KW-1133">Transmembrane helix</keyword>
<evidence type="ECO:0008006" key="5">
    <source>
        <dbReference type="Google" id="ProtNLM"/>
    </source>
</evidence>
<dbReference type="AlphaFoldDB" id="A0A3T1CKA3"/>